<protein>
    <recommendedName>
        <fullName evidence="1">Integrase core domain-containing protein</fullName>
    </recommendedName>
</protein>
<dbReference type="EMBL" id="JAUEPT010000015">
    <property type="protein sequence ID" value="KAK0445821.1"/>
    <property type="molecule type" value="Genomic_DNA"/>
</dbReference>
<dbReference type="PANTHER" id="PTHR46791:SF5">
    <property type="entry name" value="CLR5 DOMAIN-CONTAINING PROTEIN-RELATED"/>
    <property type="match status" value="1"/>
</dbReference>
<evidence type="ECO:0000259" key="1">
    <source>
        <dbReference type="Pfam" id="PF24764"/>
    </source>
</evidence>
<dbReference type="PANTHER" id="PTHR46791">
    <property type="entry name" value="EXPRESSED PROTEIN"/>
    <property type="match status" value="1"/>
</dbReference>
<dbReference type="Pfam" id="PF24764">
    <property type="entry name" value="rva_4"/>
    <property type="match status" value="2"/>
</dbReference>
<proteinExistence type="predicted"/>
<dbReference type="InterPro" id="IPR058913">
    <property type="entry name" value="Integrase_dom_put"/>
</dbReference>
<dbReference type="InterPro" id="IPR012337">
    <property type="entry name" value="RNaseH-like_sf"/>
</dbReference>
<comment type="caution">
    <text evidence="2">The sequence shown here is derived from an EMBL/GenBank/DDBJ whole genome shotgun (WGS) entry which is preliminary data.</text>
</comment>
<accession>A0AA39JN42</accession>
<gene>
    <name evidence="2" type="ORF">EV421DRAFT_1708093</name>
</gene>
<feature type="domain" description="Integrase core" evidence="1">
    <location>
        <begin position="258"/>
        <end position="340"/>
    </location>
</feature>
<dbReference type="SUPFAM" id="SSF53098">
    <property type="entry name" value="Ribonuclease H-like"/>
    <property type="match status" value="1"/>
</dbReference>
<feature type="domain" description="Integrase core" evidence="1">
    <location>
        <begin position="202"/>
        <end position="257"/>
    </location>
</feature>
<sequence>MLPWYVLSPSCKSADRNVPVLRQHQARFPAAEYATLQDNIHSMVEALDAAVHLCNDPPDAGPVLTVGRRVCTGKWGWPHIEIEPNYLLQTFRESGNSAYREVSTAADCCGRSVRRQCQDYGHLVRGEPVYTEEAAPEEGGESRRRFHGRGRPLSSTLTDEQLDAFLIQCLQDFLKFGRRKIAGYLREQGQHVPDHCIRESYVRIVIHTFVDGKSHLVTGIQASNNNRGTTVLLLFHRCRLKHGTPSRLRGDHGTENLRRLWYDVTHDFGMKWKDFFLELEVHYSLDPSNHHHIWLLHYLWLDVINRDAQDWMGMWNSHRMTLPRSLPWTPREMFRSSMITDGP</sequence>
<evidence type="ECO:0000313" key="3">
    <source>
        <dbReference type="Proteomes" id="UP001175226"/>
    </source>
</evidence>
<dbReference type="Proteomes" id="UP001175226">
    <property type="component" value="Unassembled WGS sequence"/>
</dbReference>
<keyword evidence="3" id="KW-1185">Reference proteome</keyword>
<reference evidence="2" key="1">
    <citation type="submission" date="2023-06" db="EMBL/GenBank/DDBJ databases">
        <authorList>
            <consortium name="Lawrence Berkeley National Laboratory"/>
            <person name="Ahrendt S."/>
            <person name="Sahu N."/>
            <person name="Indic B."/>
            <person name="Wong-Bajracharya J."/>
            <person name="Merenyi Z."/>
            <person name="Ke H.-M."/>
            <person name="Monk M."/>
            <person name="Kocsube S."/>
            <person name="Drula E."/>
            <person name="Lipzen A."/>
            <person name="Balint B."/>
            <person name="Henrissat B."/>
            <person name="Andreopoulos B."/>
            <person name="Martin F.M."/>
            <person name="Harder C.B."/>
            <person name="Rigling D."/>
            <person name="Ford K.L."/>
            <person name="Foster G.D."/>
            <person name="Pangilinan J."/>
            <person name="Papanicolaou A."/>
            <person name="Barry K."/>
            <person name="LaButti K."/>
            <person name="Viragh M."/>
            <person name="Koriabine M."/>
            <person name="Yan M."/>
            <person name="Riley R."/>
            <person name="Champramary S."/>
            <person name="Plett K.L."/>
            <person name="Tsai I.J."/>
            <person name="Slot J."/>
            <person name="Sipos G."/>
            <person name="Plett J."/>
            <person name="Nagy L.G."/>
            <person name="Grigoriev I.V."/>
        </authorList>
    </citation>
    <scope>NUCLEOTIDE SEQUENCE</scope>
    <source>
        <strain evidence="2">FPL87.14</strain>
    </source>
</reference>
<organism evidence="2 3">
    <name type="scientific">Armillaria borealis</name>
    <dbReference type="NCBI Taxonomy" id="47425"/>
    <lineage>
        <taxon>Eukaryota</taxon>
        <taxon>Fungi</taxon>
        <taxon>Dikarya</taxon>
        <taxon>Basidiomycota</taxon>
        <taxon>Agaricomycotina</taxon>
        <taxon>Agaricomycetes</taxon>
        <taxon>Agaricomycetidae</taxon>
        <taxon>Agaricales</taxon>
        <taxon>Marasmiineae</taxon>
        <taxon>Physalacriaceae</taxon>
        <taxon>Armillaria</taxon>
    </lineage>
</organism>
<evidence type="ECO:0000313" key="2">
    <source>
        <dbReference type="EMBL" id="KAK0445821.1"/>
    </source>
</evidence>
<dbReference type="AlphaFoldDB" id="A0AA39JN42"/>
<name>A0AA39JN42_9AGAR</name>